<comment type="caution">
    <text evidence="1">The sequence shown here is derived from an EMBL/GenBank/DDBJ whole genome shotgun (WGS) entry which is preliminary data.</text>
</comment>
<evidence type="ECO:0008006" key="3">
    <source>
        <dbReference type="Google" id="ProtNLM"/>
    </source>
</evidence>
<dbReference type="Proteomes" id="UP000095713">
    <property type="component" value="Unassembled WGS sequence"/>
</dbReference>
<gene>
    <name evidence="1" type="ORF">A8C32_08450</name>
</gene>
<dbReference type="RefSeq" id="WP_069831873.1">
    <property type="nucleotide sequence ID" value="NZ_MDJD01000054.1"/>
</dbReference>
<organism evidence="1 2">
    <name type="scientific">Flavivirga aquatica</name>
    <dbReference type="NCBI Taxonomy" id="1849968"/>
    <lineage>
        <taxon>Bacteria</taxon>
        <taxon>Pseudomonadati</taxon>
        <taxon>Bacteroidota</taxon>
        <taxon>Flavobacteriia</taxon>
        <taxon>Flavobacteriales</taxon>
        <taxon>Flavobacteriaceae</taxon>
        <taxon>Flavivirga</taxon>
    </lineage>
</organism>
<name>A0A1E5SJB2_9FLAO</name>
<reference evidence="1 2" key="1">
    <citation type="submission" date="2016-05" db="EMBL/GenBank/DDBJ databases">
        <title>Draft Genome Sequence of Algibacter sp. Strain SK-16 Isolated from the Surface Water of Aburatsubo Inlet.</title>
        <authorList>
            <person name="Wong S.-K."/>
            <person name="Yoshizawa S."/>
            <person name="Nakajima Y."/>
            <person name="Ogura Y."/>
            <person name="Tetsuya H."/>
            <person name="Hamasaki K."/>
        </authorList>
    </citation>
    <scope>NUCLEOTIDE SEQUENCE [LARGE SCALE GENOMIC DNA]</scope>
    <source>
        <strain evidence="1 2">SK-16</strain>
    </source>
</reference>
<proteinExistence type="predicted"/>
<accession>A0A1E5SJB2</accession>
<keyword evidence="2" id="KW-1185">Reference proteome</keyword>
<protein>
    <recommendedName>
        <fullName evidence="3">Wadjet protein JetD C-terminal domain-containing protein</fullName>
    </recommendedName>
</protein>
<dbReference type="STRING" id="1849968.A8C32_08450"/>
<evidence type="ECO:0000313" key="2">
    <source>
        <dbReference type="Proteomes" id="UP000095713"/>
    </source>
</evidence>
<sequence>MNWTVLKSLHQLYIERKTKIKPSLTEDSSIQLLISNKEIIEVGKYYLPGTHYDSYYTKHRLNLFPIYFDFLEVNNLLTKRFEEEDIKTLIELQSKKQNDNLIPTREQLIEAQETVRGFSTMFFKNDKYLDNKDSLIKAINQILDITLVENKDQQYLYILQCEKPELIVLCENLDFLRKDKMPRENNYELWYAGGKNVPKLKYADTRGLPIFYSADWDADGLEIYELAKEKIPELQLLFPTAISKSIVDTEHSSHWKNQDKPEALSNLSSHLYSEKYKAKIKKLIETNHWIIEESNDLKKMIQNSFS</sequence>
<dbReference type="EMBL" id="MDJD01000054">
    <property type="protein sequence ID" value="OEJ99191.1"/>
    <property type="molecule type" value="Genomic_DNA"/>
</dbReference>
<evidence type="ECO:0000313" key="1">
    <source>
        <dbReference type="EMBL" id="OEJ99191.1"/>
    </source>
</evidence>
<dbReference type="AlphaFoldDB" id="A0A1E5SJB2"/>
<dbReference type="OrthoDB" id="642277at2"/>